<comment type="caution">
    <text evidence="1">The sequence shown here is derived from an EMBL/GenBank/DDBJ whole genome shotgun (WGS) entry which is preliminary data.</text>
</comment>
<dbReference type="OrthoDB" id="10558477at2759"/>
<dbReference type="EMBL" id="JYDT01000250">
    <property type="protein sequence ID" value="KRY81228.1"/>
    <property type="molecule type" value="Genomic_DNA"/>
</dbReference>
<gene>
    <name evidence="1" type="ORF">T4D_17066</name>
</gene>
<reference evidence="1 2" key="1">
    <citation type="submission" date="2015-01" db="EMBL/GenBank/DDBJ databases">
        <title>Evolution of Trichinella species and genotypes.</title>
        <authorList>
            <person name="Korhonen P.K."/>
            <person name="Edoardo P."/>
            <person name="Giuseppe L.R."/>
            <person name="Gasser R.B."/>
        </authorList>
    </citation>
    <scope>NUCLEOTIDE SEQUENCE [LARGE SCALE GENOMIC DNA]</scope>
    <source>
        <strain evidence="1">ISS470</strain>
    </source>
</reference>
<proteinExistence type="predicted"/>
<dbReference type="Proteomes" id="UP000054995">
    <property type="component" value="Unassembled WGS sequence"/>
</dbReference>
<evidence type="ECO:0000313" key="2">
    <source>
        <dbReference type="Proteomes" id="UP000054995"/>
    </source>
</evidence>
<keyword evidence="2" id="KW-1185">Reference proteome</keyword>
<evidence type="ECO:0000313" key="1">
    <source>
        <dbReference type="EMBL" id="KRY81228.1"/>
    </source>
</evidence>
<name>A0A0V1F615_TRIPS</name>
<accession>A0A0V1F615</accession>
<dbReference type="AlphaFoldDB" id="A0A0V1F615"/>
<protein>
    <submittedName>
        <fullName evidence="1">Uncharacterized protein</fullName>
    </submittedName>
</protein>
<organism evidence="1 2">
    <name type="scientific">Trichinella pseudospiralis</name>
    <name type="common">Parasitic roundworm</name>
    <dbReference type="NCBI Taxonomy" id="6337"/>
    <lineage>
        <taxon>Eukaryota</taxon>
        <taxon>Metazoa</taxon>
        <taxon>Ecdysozoa</taxon>
        <taxon>Nematoda</taxon>
        <taxon>Enoplea</taxon>
        <taxon>Dorylaimia</taxon>
        <taxon>Trichinellida</taxon>
        <taxon>Trichinellidae</taxon>
        <taxon>Trichinella</taxon>
    </lineage>
</organism>
<sequence>MRVVRQSFSGWGMCLARRKQLNAFAGHTGSQERGCDTCTPSRPDDVLADIWLRCSVTSSALMGGGQNIFRVGGGAFGDVRRCVDVGALTQPLSQTLLS</sequence>